<keyword evidence="2 7" id="KW-0699">rRNA-binding</keyword>
<dbReference type="PANTHER" id="PTHR13501:SF8">
    <property type="entry name" value="LARGE RIBOSOMAL SUBUNIT PROTEIN UL22M"/>
    <property type="match status" value="1"/>
</dbReference>
<dbReference type="EMBL" id="CP001605">
    <property type="protein sequence ID" value="ACU52937.1"/>
    <property type="molecule type" value="Genomic_DNA"/>
</dbReference>
<dbReference type="NCBIfam" id="TIGR01044">
    <property type="entry name" value="rplV_bact"/>
    <property type="match status" value="1"/>
</dbReference>
<comment type="function">
    <text evidence="7">The globular domain of the protein is located near the polypeptide exit tunnel on the outside of the subunit, while an extended beta-hairpin is found that lines the wall of the exit tunnel in the center of the 70S ribosome.</text>
</comment>
<gene>
    <name evidence="7 11" type="primary">rplV</name>
    <name evidence="11" type="ordered locus">SMDSEM_238</name>
</gene>
<evidence type="ECO:0000256" key="10">
    <source>
        <dbReference type="RuleBase" id="RU004008"/>
    </source>
</evidence>
<name>C7LKH5_KARMS</name>
<dbReference type="AlphaFoldDB" id="C7LKH5"/>
<evidence type="ECO:0000256" key="1">
    <source>
        <dbReference type="ARBA" id="ARBA00009451"/>
    </source>
</evidence>
<keyword evidence="5 7" id="KW-0687">Ribonucleoprotein</keyword>
<dbReference type="GO" id="GO:0019843">
    <property type="term" value="F:rRNA binding"/>
    <property type="evidence" value="ECO:0007669"/>
    <property type="project" value="UniProtKB-UniRule"/>
</dbReference>
<evidence type="ECO:0000256" key="9">
    <source>
        <dbReference type="RuleBase" id="RU004006"/>
    </source>
</evidence>
<proteinExistence type="inferred from homology"/>
<comment type="similarity">
    <text evidence="1 7 8">Belongs to the universal ribosomal protein uL22 family.</text>
</comment>
<evidence type="ECO:0000256" key="5">
    <source>
        <dbReference type="ARBA" id="ARBA00023274"/>
    </source>
</evidence>
<keyword evidence="3 7" id="KW-0694">RNA-binding</keyword>
<evidence type="ECO:0000256" key="3">
    <source>
        <dbReference type="ARBA" id="ARBA00022884"/>
    </source>
</evidence>
<evidence type="ECO:0000256" key="2">
    <source>
        <dbReference type="ARBA" id="ARBA00022730"/>
    </source>
</evidence>
<dbReference type="InterPro" id="IPR047867">
    <property type="entry name" value="Ribosomal_uL22_bac/org-type"/>
</dbReference>
<comment type="subunit">
    <text evidence="7 9">Part of the 50S ribosomal subunit.</text>
</comment>
<dbReference type="HAMAP" id="MF_01331_B">
    <property type="entry name" value="Ribosomal_uL22_B"/>
    <property type="match status" value="1"/>
</dbReference>
<dbReference type="InterPro" id="IPR036394">
    <property type="entry name" value="Ribosomal_uL22_sf"/>
</dbReference>
<dbReference type="SUPFAM" id="SSF54843">
    <property type="entry name" value="Ribosomal protein L22"/>
    <property type="match status" value="1"/>
</dbReference>
<accession>C7LKH5</accession>
<dbReference type="PANTHER" id="PTHR13501">
    <property type="entry name" value="CHLOROPLAST 50S RIBOSOMAL PROTEIN L22-RELATED"/>
    <property type="match status" value="1"/>
</dbReference>
<dbReference type="GO" id="GO:0006412">
    <property type="term" value="P:translation"/>
    <property type="evidence" value="ECO:0007669"/>
    <property type="project" value="UniProtKB-UniRule"/>
</dbReference>
<dbReference type="Proteomes" id="UP000008074">
    <property type="component" value="Chromosome"/>
</dbReference>
<comment type="function">
    <text evidence="7 10">This protein binds specifically to 23S rRNA; its binding is stimulated by other ribosomal proteins, e.g., L4, L17, and L20. It is important during the early stages of 50S assembly. It makes multiple contacts with different domains of the 23S rRNA in the assembled 50S subunit and ribosome.</text>
</comment>
<dbReference type="InterPro" id="IPR001063">
    <property type="entry name" value="Ribosomal_uL22"/>
</dbReference>
<dbReference type="Gene3D" id="3.90.470.10">
    <property type="entry name" value="Ribosomal protein L22/L17"/>
    <property type="match status" value="1"/>
</dbReference>
<evidence type="ECO:0000256" key="6">
    <source>
        <dbReference type="ARBA" id="ARBA00035207"/>
    </source>
</evidence>
<evidence type="ECO:0000256" key="4">
    <source>
        <dbReference type="ARBA" id="ARBA00022980"/>
    </source>
</evidence>
<reference evidence="11 12" key="1">
    <citation type="journal article" date="2009" name="Proc. Natl. Acad. Sci. U.S.A.">
        <title>Convergent evolution of metabolic roles in bacterial co-symbionts of insects.</title>
        <authorList>
            <person name="McCutcheon J.P."/>
            <person name="McDonald B.R."/>
            <person name="Moran N.A."/>
        </authorList>
    </citation>
    <scope>NUCLEOTIDE SEQUENCE [LARGE SCALE GENOMIC DNA]</scope>
    <source>
        <strain evidence="11 12">SMDSEM</strain>
    </source>
</reference>
<dbReference type="KEGG" id="sms:SMDSEM_238"/>
<dbReference type="HOGENOM" id="CLU_083987_3_1_10"/>
<dbReference type="GO" id="GO:0022625">
    <property type="term" value="C:cytosolic large ribosomal subunit"/>
    <property type="evidence" value="ECO:0007669"/>
    <property type="project" value="TreeGrafter"/>
</dbReference>
<evidence type="ECO:0000313" key="12">
    <source>
        <dbReference type="Proteomes" id="UP000008074"/>
    </source>
</evidence>
<dbReference type="Pfam" id="PF00237">
    <property type="entry name" value="Ribosomal_L22"/>
    <property type="match status" value="1"/>
</dbReference>
<organism evidence="11 12">
    <name type="scientific">Karelsulcia muelleri (strain SMDSEM)</name>
    <name type="common">Sulcia muelleri</name>
    <dbReference type="NCBI Taxonomy" id="595499"/>
    <lineage>
        <taxon>Bacteria</taxon>
        <taxon>Pseudomonadati</taxon>
        <taxon>Bacteroidota</taxon>
        <taxon>Flavobacteriia</taxon>
        <taxon>Flavobacteriales</taxon>
        <taxon>Candidatus Karelsulcia</taxon>
    </lineage>
</organism>
<evidence type="ECO:0000313" key="11">
    <source>
        <dbReference type="EMBL" id="ACU52937.1"/>
    </source>
</evidence>
<dbReference type="InterPro" id="IPR005727">
    <property type="entry name" value="Ribosomal_uL22_bac/chlpt-type"/>
</dbReference>
<evidence type="ECO:0000256" key="7">
    <source>
        <dbReference type="HAMAP-Rule" id="MF_01331"/>
    </source>
</evidence>
<dbReference type="GO" id="GO:0003735">
    <property type="term" value="F:structural constituent of ribosome"/>
    <property type="evidence" value="ECO:0007669"/>
    <property type="project" value="InterPro"/>
</dbReference>
<sequence>MIIKNKKQTKSDLRSVVNLKKISCSPRKLRLITDLIRTEKVEDSILKLNFIKKKGSILIKKILLSAMANWKNKNFEKDIYNYNFYIEKILVNKGTQFKKIRPAPKGRGVKIRKRYSNIYITIIGKIKKLINYGT</sequence>
<keyword evidence="4 7" id="KW-0689">Ribosomal protein</keyword>
<protein>
    <recommendedName>
        <fullName evidence="6 7">Large ribosomal subunit protein uL22</fullName>
    </recommendedName>
</protein>
<evidence type="ECO:0000256" key="8">
    <source>
        <dbReference type="RuleBase" id="RU004005"/>
    </source>
</evidence>
<dbReference type="STRING" id="595499.SMDSEM_238"/>